<name>A0AC34RJH1_9BILA</name>
<reference evidence="2" key="1">
    <citation type="submission" date="2022-11" db="UniProtKB">
        <authorList>
            <consortium name="WormBaseParasite"/>
        </authorList>
    </citation>
    <scope>IDENTIFICATION</scope>
</reference>
<proteinExistence type="predicted"/>
<organism evidence="1 2">
    <name type="scientific">Panagrolaimus sp. JU765</name>
    <dbReference type="NCBI Taxonomy" id="591449"/>
    <lineage>
        <taxon>Eukaryota</taxon>
        <taxon>Metazoa</taxon>
        <taxon>Ecdysozoa</taxon>
        <taxon>Nematoda</taxon>
        <taxon>Chromadorea</taxon>
        <taxon>Rhabditida</taxon>
        <taxon>Tylenchina</taxon>
        <taxon>Panagrolaimomorpha</taxon>
        <taxon>Panagrolaimoidea</taxon>
        <taxon>Panagrolaimidae</taxon>
        <taxon>Panagrolaimus</taxon>
    </lineage>
</organism>
<accession>A0AC34RJH1</accession>
<dbReference type="Proteomes" id="UP000887576">
    <property type="component" value="Unplaced"/>
</dbReference>
<sequence>MLGISGIANWSTEIFEKMNNVIVVHVDSDCRVKENNSTETTKSSSYVRIEDDIEPGPSTSVTNHVNDFVKALSESDSTESVGLGVNDRRLPPPPPAIDVQALQAAILEDEQRPSSSMSAEGGICYRQCTSYRLDGFLKNPIDLAVGFQLVAVADYDNGVHFVDFKGKVKKHYVSAPYRICGVRLRSNENQVILLAYLEQNWTIMVKKWPEMTDVEAVACPLDPPIMAWARRKITIIGNFLYLLGTCDSCSAIWTLNLTTYTWKTLIVERPTNKKSGVGSTLSSSFRGLTHSADERHSVYSDFDAKQWAENERRILLCELEKSRLNILRINDDDKMISSHSIKVKRKKDQQWIVKGPQLAIYDEKQDIIVYDCSGKIFWFDGGTYRMNKIIGDVGKSEVCALEVDNGWCFALCRHRLCVHAFMYRSE</sequence>
<evidence type="ECO:0000313" key="2">
    <source>
        <dbReference type="WBParaSite" id="JU765_v2.g7404.t1"/>
    </source>
</evidence>
<evidence type="ECO:0000313" key="1">
    <source>
        <dbReference type="Proteomes" id="UP000887576"/>
    </source>
</evidence>
<protein>
    <submittedName>
        <fullName evidence="2">Uncharacterized protein</fullName>
    </submittedName>
</protein>
<dbReference type="WBParaSite" id="JU765_v2.g7404.t1">
    <property type="protein sequence ID" value="JU765_v2.g7404.t1"/>
    <property type="gene ID" value="JU765_v2.g7404"/>
</dbReference>